<accession>A0A4Y7IU17</accession>
<gene>
    <name evidence="1" type="ORF">C5167_019628</name>
</gene>
<name>A0A4Y7IU17_PAPSO</name>
<keyword evidence="2" id="KW-1185">Reference proteome</keyword>
<reference evidence="1 2" key="1">
    <citation type="journal article" date="2018" name="Science">
        <title>The opium poppy genome and morphinan production.</title>
        <authorList>
            <person name="Guo L."/>
            <person name="Winzer T."/>
            <person name="Yang X."/>
            <person name="Li Y."/>
            <person name="Ning Z."/>
            <person name="He Z."/>
            <person name="Teodor R."/>
            <person name="Lu Y."/>
            <person name="Bowser T.A."/>
            <person name="Graham I.A."/>
            <person name="Ye K."/>
        </authorList>
    </citation>
    <scope>NUCLEOTIDE SEQUENCE [LARGE SCALE GENOMIC DNA]</scope>
    <source>
        <strain evidence="2">cv. HN1</strain>
        <tissue evidence="1">Leaves</tissue>
    </source>
</reference>
<dbReference type="AlphaFoldDB" id="A0A4Y7IU17"/>
<protein>
    <submittedName>
        <fullName evidence="1">Uncharacterized protein</fullName>
    </submittedName>
</protein>
<evidence type="ECO:0000313" key="2">
    <source>
        <dbReference type="Proteomes" id="UP000316621"/>
    </source>
</evidence>
<dbReference type="EMBL" id="CM010716">
    <property type="protein sequence ID" value="RZC51202.1"/>
    <property type="molecule type" value="Genomic_DNA"/>
</dbReference>
<sequence length="84" mass="9199">MKGTILNLNSQLSSDGFVVLSLVFAAIVSPCPDALVMLPPVAPGKEPKSGIGREEVFILLFVQTGDFLSRKLARYRSFSYFFLS</sequence>
<proteinExistence type="predicted"/>
<evidence type="ECO:0000313" key="1">
    <source>
        <dbReference type="EMBL" id="RZC51202.1"/>
    </source>
</evidence>
<dbReference type="Gramene" id="RZC51202">
    <property type="protein sequence ID" value="RZC51202"/>
    <property type="gene ID" value="C5167_019628"/>
</dbReference>
<organism evidence="1 2">
    <name type="scientific">Papaver somniferum</name>
    <name type="common">Opium poppy</name>
    <dbReference type="NCBI Taxonomy" id="3469"/>
    <lineage>
        <taxon>Eukaryota</taxon>
        <taxon>Viridiplantae</taxon>
        <taxon>Streptophyta</taxon>
        <taxon>Embryophyta</taxon>
        <taxon>Tracheophyta</taxon>
        <taxon>Spermatophyta</taxon>
        <taxon>Magnoliopsida</taxon>
        <taxon>Ranunculales</taxon>
        <taxon>Papaveraceae</taxon>
        <taxon>Papaveroideae</taxon>
        <taxon>Papaver</taxon>
    </lineage>
</organism>
<dbReference type="Proteomes" id="UP000316621">
    <property type="component" value="Chromosome 2"/>
</dbReference>